<accession>A0A223D4P8</accession>
<dbReference type="EMBL" id="CP022657">
    <property type="protein sequence ID" value="ASS76427.1"/>
    <property type="molecule type" value="Genomic_DNA"/>
</dbReference>
<keyword evidence="5" id="KW-1185">Reference proteome</keyword>
<feature type="region of interest" description="Disordered" evidence="2">
    <location>
        <begin position="83"/>
        <end position="148"/>
    </location>
</feature>
<evidence type="ECO:0000313" key="4">
    <source>
        <dbReference type="EMBL" id="ASS76427.1"/>
    </source>
</evidence>
<dbReference type="AlphaFoldDB" id="A0A223D4P8"/>
<dbReference type="RefSeq" id="WP_094237660.1">
    <property type="nucleotide sequence ID" value="NZ_CP022657.1"/>
</dbReference>
<keyword evidence="1" id="KW-0175">Coiled coil</keyword>
<dbReference type="Pfam" id="PF14344">
    <property type="entry name" value="DUF4397"/>
    <property type="match status" value="1"/>
</dbReference>
<evidence type="ECO:0000256" key="1">
    <source>
        <dbReference type="SAM" id="Coils"/>
    </source>
</evidence>
<evidence type="ECO:0000313" key="5">
    <source>
        <dbReference type="Proteomes" id="UP000214688"/>
    </source>
</evidence>
<dbReference type="OrthoDB" id="9783299at2"/>
<proteinExistence type="predicted"/>
<feature type="domain" description="DUF4397" evidence="3">
    <location>
        <begin position="290"/>
        <end position="404"/>
    </location>
</feature>
<dbReference type="Proteomes" id="UP000214688">
    <property type="component" value="Chromosome"/>
</dbReference>
<reference evidence="4 5" key="1">
    <citation type="journal article" date="2015" name="Int. J. Syst. Evol. Microbiol.">
        <title>Tumebacillus algifaecis sp. nov., isolated from decomposing algal scum.</title>
        <authorList>
            <person name="Wu Y.F."/>
            <person name="Zhang B."/>
            <person name="Xing P."/>
            <person name="Wu Q.L."/>
            <person name="Liu S.J."/>
        </authorList>
    </citation>
    <scope>NUCLEOTIDE SEQUENCE [LARGE SCALE GENOMIC DNA]</scope>
    <source>
        <strain evidence="4 5">THMBR28</strain>
    </source>
</reference>
<sequence>MNREEQQLVAYEQLAREVEKLVHLVQESQQNQYDFMQEACRLLQEQHEDVSSLITRAGTQDQLQGMLDEVLKQLNTQFQGQMMTPGHLGAGDANKSQKPSGMIPQGGVYQPSGTMPQGGVYQPSGTMPQGGVYQPSGTLPQGGGYQPSGTLPQGGVYQPSGTLPQGGVYQPSGTLPQGGVYQPSGTLPQGGVLYQPSGTIPQGGVLYQPSGTIPQGGVYQPSGTMPLGGVYQPSSSLPQSGVITEAVPMMTGDGDVIPIPLVEQGIPVAELVDIEAVPVVKPATPPVAKARVRFFHASPDTPGVDIVVDGKKVAEDVDFEGISNYFPLTPGRHRVQVFPYGKQVGALIDTTFNAKPNQSYSIVIADYFKNVRPIIIEDEPKKTKPGFARVKFVHLSPNTPAVDVGLVSGKVLIGHLTYKEKSPYLQVAPGRRDLELRLAGKKDVVLRLPKMRFDPNITYTIYIVGLRGGQPPLAIEMIPEA</sequence>
<organism evidence="4 5">
    <name type="scientific">Tumebacillus algifaecis</name>
    <dbReference type="NCBI Taxonomy" id="1214604"/>
    <lineage>
        <taxon>Bacteria</taxon>
        <taxon>Bacillati</taxon>
        <taxon>Bacillota</taxon>
        <taxon>Bacilli</taxon>
        <taxon>Bacillales</taxon>
        <taxon>Alicyclobacillaceae</taxon>
        <taxon>Tumebacillus</taxon>
    </lineage>
</organism>
<dbReference type="KEGG" id="tab:CIG75_16660"/>
<protein>
    <recommendedName>
        <fullName evidence="3">DUF4397 domain-containing protein</fullName>
    </recommendedName>
</protein>
<feature type="coiled-coil region" evidence="1">
    <location>
        <begin position="1"/>
        <end position="46"/>
    </location>
</feature>
<evidence type="ECO:0000259" key="3">
    <source>
        <dbReference type="Pfam" id="PF14344"/>
    </source>
</evidence>
<name>A0A223D4P8_9BACL</name>
<evidence type="ECO:0000256" key="2">
    <source>
        <dbReference type="SAM" id="MobiDB-lite"/>
    </source>
</evidence>
<dbReference type="InterPro" id="IPR025510">
    <property type="entry name" value="DUF4397"/>
</dbReference>
<gene>
    <name evidence="4" type="ORF">CIG75_16660</name>
</gene>